<dbReference type="AlphaFoldDB" id="A0A1W6N1F9"/>
<dbReference type="UniPathway" id="UPA00034">
    <property type="reaction ID" value="UER00017"/>
</dbReference>
<keyword evidence="16" id="KW-1185">Reference proteome</keyword>
<evidence type="ECO:0000256" key="11">
    <source>
        <dbReference type="ARBA" id="ARBA00047836"/>
    </source>
</evidence>
<evidence type="ECO:0000256" key="1">
    <source>
        <dbReference type="ARBA" id="ARBA00003294"/>
    </source>
</evidence>
<evidence type="ECO:0000256" key="13">
    <source>
        <dbReference type="PIRNR" id="PIRNR001365"/>
    </source>
</evidence>
<dbReference type="GO" id="GO:0009089">
    <property type="term" value="P:lysine biosynthetic process via diaminopimelate"/>
    <property type="evidence" value="ECO:0007669"/>
    <property type="project" value="UniProtKB-UniRule"/>
</dbReference>
<keyword evidence="10 12" id="KW-0704">Schiff base</keyword>
<dbReference type="PANTHER" id="PTHR12128">
    <property type="entry name" value="DIHYDRODIPICOLINATE SYNTHASE"/>
    <property type="match status" value="1"/>
</dbReference>
<evidence type="ECO:0000313" key="15">
    <source>
        <dbReference type="EMBL" id="ARN83647.1"/>
    </source>
</evidence>
<dbReference type="SUPFAM" id="SSF51569">
    <property type="entry name" value="Aldolase"/>
    <property type="match status" value="1"/>
</dbReference>
<comment type="subunit">
    <text evidence="12">Homotetramer; dimer of dimers.</text>
</comment>
<evidence type="ECO:0000313" key="16">
    <source>
        <dbReference type="Proteomes" id="UP000193978"/>
    </source>
</evidence>
<comment type="function">
    <text evidence="1 12">Catalyzes the condensation of (S)-aspartate-beta-semialdehyde [(S)-ASA] and pyruvate to 4-hydroxy-tetrahydrodipicolinate (HTPA).</text>
</comment>
<dbReference type="NCBIfam" id="TIGR00674">
    <property type="entry name" value="dapA"/>
    <property type="match status" value="1"/>
</dbReference>
<comment type="caution">
    <text evidence="12">Was originally thought to be a dihydrodipicolinate synthase (DHDPS), catalyzing the condensation of (S)-aspartate-beta-semialdehyde [(S)-ASA] and pyruvate to dihydrodipicolinate (DHDP). However, it was shown in E.coli that the product of the enzymatic reaction is not dihydrodipicolinate but in fact (4S)-4-hydroxy-2,3,4,5-tetrahydro-(2S)-dipicolinic acid (HTPA), and that the consecutive dehydration reaction leading to DHDP is not spontaneous but catalyzed by DapB.</text>
</comment>
<dbReference type="GO" id="GO:0008840">
    <property type="term" value="F:4-hydroxy-tetrahydrodipicolinate synthase activity"/>
    <property type="evidence" value="ECO:0007669"/>
    <property type="project" value="UniProtKB-UniRule"/>
</dbReference>
<dbReference type="InterPro" id="IPR002220">
    <property type="entry name" value="DapA-like"/>
</dbReference>
<dbReference type="InterPro" id="IPR013785">
    <property type="entry name" value="Aldolase_TIM"/>
</dbReference>
<dbReference type="Pfam" id="PF00701">
    <property type="entry name" value="DHDPS"/>
    <property type="match status" value="1"/>
</dbReference>
<evidence type="ECO:0000256" key="10">
    <source>
        <dbReference type="ARBA" id="ARBA00023270"/>
    </source>
</evidence>
<dbReference type="PRINTS" id="PR00146">
    <property type="entry name" value="DHPICSNTHASE"/>
</dbReference>
<dbReference type="STRING" id="655015.B1812_13785"/>
<dbReference type="PANTHER" id="PTHR12128:SF66">
    <property type="entry name" value="4-HYDROXY-2-OXOGLUTARATE ALDOLASE, MITOCHONDRIAL"/>
    <property type="match status" value="1"/>
</dbReference>
<evidence type="ECO:0000256" key="3">
    <source>
        <dbReference type="ARBA" id="ARBA00007592"/>
    </source>
</evidence>
<dbReference type="PIRSF" id="PIRSF001365">
    <property type="entry name" value="DHDPS"/>
    <property type="match status" value="1"/>
</dbReference>
<dbReference type="Gene3D" id="3.20.20.70">
    <property type="entry name" value="Aldolase class I"/>
    <property type="match status" value="1"/>
</dbReference>
<dbReference type="GO" id="GO:0019877">
    <property type="term" value="P:diaminopimelate biosynthetic process"/>
    <property type="evidence" value="ECO:0007669"/>
    <property type="project" value="UniProtKB-UniRule"/>
</dbReference>
<keyword evidence="5 12" id="KW-0963">Cytoplasm</keyword>
<dbReference type="EMBL" id="CP019948">
    <property type="protein sequence ID" value="ARN83647.1"/>
    <property type="molecule type" value="Genomic_DNA"/>
</dbReference>
<gene>
    <name evidence="12" type="primary">dapA</name>
    <name evidence="15" type="ORF">B1812_13785</name>
</gene>
<proteinExistence type="inferred from homology"/>
<evidence type="ECO:0000256" key="4">
    <source>
        <dbReference type="ARBA" id="ARBA00012086"/>
    </source>
</evidence>
<keyword evidence="9 12" id="KW-0456">Lyase</keyword>
<evidence type="ECO:0000256" key="7">
    <source>
        <dbReference type="ARBA" id="ARBA00022915"/>
    </source>
</evidence>
<evidence type="ECO:0000256" key="8">
    <source>
        <dbReference type="ARBA" id="ARBA00023154"/>
    </source>
</evidence>
<dbReference type="EC" id="4.3.3.7" evidence="4 12"/>
<evidence type="ECO:0000256" key="2">
    <source>
        <dbReference type="ARBA" id="ARBA00005120"/>
    </source>
</evidence>
<comment type="similarity">
    <text evidence="3 12 13">Belongs to the DapA family.</text>
</comment>
<keyword evidence="7 12" id="KW-0220">Diaminopimelate biosynthesis</keyword>
<evidence type="ECO:0000256" key="5">
    <source>
        <dbReference type="ARBA" id="ARBA00022490"/>
    </source>
</evidence>
<keyword evidence="6 12" id="KW-0028">Amino-acid biosynthesis</keyword>
<evidence type="ECO:0000256" key="6">
    <source>
        <dbReference type="ARBA" id="ARBA00022605"/>
    </source>
</evidence>
<dbReference type="InterPro" id="IPR005263">
    <property type="entry name" value="DapA"/>
</dbReference>
<accession>A0A1W6N1F9</accession>
<comment type="caution">
    <text evidence="12">Lacks conserved residue(s) required for the propagation of feature annotation.</text>
</comment>
<reference evidence="15 16" key="1">
    <citation type="submission" date="2017-02" db="EMBL/GenBank/DDBJ databases">
        <authorList>
            <person name="Peterson S.W."/>
        </authorList>
    </citation>
    <scope>NUCLEOTIDE SEQUENCE [LARGE SCALE GENOMIC DNA]</scope>
    <source>
        <strain evidence="15 16">S285</strain>
    </source>
</reference>
<dbReference type="Proteomes" id="UP000193978">
    <property type="component" value="Chromosome"/>
</dbReference>
<dbReference type="GO" id="GO:0005737">
    <property type="term" value="C:cytoplasm"/>
    <property type="evidence" value="ECO:0007669"/>
    <property type="project" value="UniProtKB-SubCell"/>
</dbReference>
<dbReference type="HAMAP" id="MF_00418">
    <property type="entry name" value="DapA"/>
    <property type="match status" value="1"/>
</dbReference>
<comment type="subcellular location">
    <subcellularLocation>
        <location evidence="12">Cytoplasm</location>
    </subcellularLocation>
</comment>
<organism evidence="15 16">
    <name type="scientific">Methylocystis bryophila</name>
    <dbReference type="NCBI Taxonomy" id="655015"/>
    <lineage>
        <taxon>Bacteria</taxon>
        <taxon>Pseudomonadati</taxon>
        <taxon>Pseudomonadota</taxon>
        <taxon>Alphaproteobacteria</taxon>
        <taxon>Hyphomicrobiales</taxon>
        <taxon>Methylocystaceae</taxon>
        <taxon>Methylocystis</taxon>
    </lineage>
</organism>
<evidence type="ECO:0000256" key="14">
    <source>
        <dbReference type="PIRSR" id="PIRSR001365-2"/>
    </source>
</evidence>
<keyword evidence="8 12" id="KW-0457">Lysine biosynthesis</keyword>
<dbReference type="SMART" id="SM01130">
    <property type="entry name" value="DHDPS"/>
    <property type="match status" value="1"/>
</dbReference>
<name>A0A1W6N1F9_9HYPH</name>
<comment type="catalytic activity">
    <reaction evidence="11 12">
        <text>L-aspartate 4-semialdehyde + pyruvate = (2S,4S)-4-hydroxy-2,3,4,5-tetrahydrodipicolinate + H2O + H(+)</text>
        <dbReference type="Rhea" id="RHEA:34171"/>
        <dbReference type="ChEBI" id="CHEBI:15361"/>
        <dbReference type="ChEBI" id="CHEBI:15377"/>
        <dbReference type="ChEBI" id="CHEBI:15378"/>
        <dbReference type="ChEBI" id="CHEBI:67139"/>
        <dbReference type="ChEBI" id="CHEBI:537519"/>
        <dbReference type="EC" id="4.3.3.7"/>
    </reaction>
</comment>
<dbReference type="KEGG" id="mbry:B1812_13785"/>
<evidence type="ECO:0000256" key="9">
    <source>
        <dbReference type="ARBA" id="ARBA00023239"/>
    </source>
</evidence>
<evidence type="ECO:0000256" key="12">
    <source>
        <dbReference type="HAMAP-Rule" id="MF_00418"/>
    </source>
</evidence>
<comment type="pathway">
    <text evidence="2 12">Amino-acid biosynthesis; L-lysine biosynthesis via DAP pathway; (S)-tetrahydrodipicolinate from L-aspartate: step 3/4.</text>
</comment>
<feature type="binding site" evidence="12 14">
    <location>
        <position position="199"/>
    </location>
    <ligand>
        <name>pyruvate</name>
        <dbReference type="ChEBI" id="CHEBI:15361"/>
    </ligand>
</feature>
<protein>
    <recommendedName>
        <fullName evidence="4 12">4-hydroxy-tetrahydrodipicolinate synthase</fullName>
        <shortName evidence="12">HTPA synthase</shortName>
        <ecNumber evidence="4 12">4.3.3.7</ecNumber>
    </recommendedName>
</protein>
<feature type="site" description="Part of a proton relay during catalysis" evidence="12">
    <location>
        <position position="103"/>
    </location>
</feature>
<sequence length="285" mass="30430">MWLTAAPTPFAEDDIAEDAFARYVAWQIDEGCGGLVVGGAMGEGATLSRRERLRLIEIAAETASRRAVVIVATGTNCTRESIERTEAAQMAGASAALLATPYYNKPGQRGLLSHFQEIARAVDLPLIIEIDPARTAVDIGPETLTQLAEIPNIVAIAHADGGLASLRKRGPSAQPNSAHLCGSDDACAQFCLAGGSGWISSTANIVPALWSALQRAVDAKQWDRAMLIEMALQPLTFALQRESGAAPLKYALSLLHPWFSPQVRLPLTPVAAETAREIRACFARF</sequence>